<sequence>MIILKHLTVERFRLLHELNVHFPQRGSILIQGPNESGKSTLLESIYFALYGEALTPDRKKKRSLDDIISYGAPRATVSLLLSVGTTEMTIKRTLERGQGQQVRLLVAQDDEGESEEITDLTIANERIIAELGHMDGEALRNSCLIEQKGLTRLEDLTGAEREKTVRHLLGLEQLVMVGERFKVAPEDEQALHTSRERLRLAEMQARIPELSRQLGDTELALDVVSVHDDLREIEAQEADIVEQETTLEEVKAQRSDLKLRRHRVQQLRRADTTLEEIISAYDGIAEARREVPELERQLSELERREQEELPSLEKRVGELSELLRSFGTLQRMSNDLLSVVDSIKELEQQEKDHQSVRDDLKSLEVQVTNARERLHQAQQSLQELEEHRRSSRPKLEDRLARLNSLAKRLAELRRLERQYLKTLGEKEQAAQNKIQIDQIKRSLGDAEREYEGIDAEARKAQQQAEGLEKRWRFLSMRRHLEEWQRLKGLSQGLAQAEKHVHEAYRHQERLNHLAMAARTSVTRYKLLLICCVGVFLLAFGFALYAFLAQGNALVGAIAAIIALLLVGAFIWGWQNHGRARTEAEETDHQMQDAISKVGMMVAARETAIRMGGSPESLAQVEREIQTLGGNIPSSLEEAQNMLQQIRDEGESLADIQKRAQEHREEANGVRNRANLAGEAVNKLKQELTQLETLRRKSDWNYMDERIVKEQSAVQLMQQEITLLAGQEGLPLPSINERFRGADAGTVTPFIGIAALDDISGSGVPELETLVEGNIRDSERELASLDGKLDMVSNLAAQVKIHQEALDVLLERQRAVNERNTQLLKNPPIQQLERTREQQFALKQALQSLNNSLRQRVNALGITFGQTPVSNAELAARKKLEELHISLGNKFTLQERLTKYTRQLRELQDLLAEHYKQLAKYSNTLGSWIVPPNPFAEALTSLRERCAQELQETNEETLVKETEKLDGREGAAKAKIELCKQEIINVQEHIRDLLQQRKRSEPQSLTLEDITSIWPLLADYTSEDRTRLEEERETLERELHVLEGQEIELSQQLQTGGETLNLEETRLHMEQQERSYQTKFHGQRIINELYQRMLRKVVPRTETYIQQILPLLTSGRYHDVHLTTDEEEGTISGGPMRLAVWEAAAGEYISKAALSGGTADQLSLALRLAFAIAVLPQEEQAAPGFALLDEPLSSFDRARAQALVDVVSGDTLSKHFEQVILISHSSAFDPAMFPYHLYMNNGLVVESNLPVAPALAVVPPSEEREMDKEISVDENPFELTEADMEDDDELGATQVVVAVRPPRS</sequence>
<feature type="coiled-coil region" evidence="4">
    <location>
        <begin position="635"/>
        <end position="696"/>
    </location>
</feature>
<comment type="similarity">
    <text evidence="1">Belongs to the SMC family. SbcC subfamily.</text>
</comment>
<feature type="coiled-coil region" evidence="4">
    <location>
        <begin position="233"/>
        <end position="304"/>
    </location>
</feature>
<organism evidence="7 8">
    <name type="scientific">Ktedonospora formicarum</name>
    <dbReference type="NCBI Taxonomy" id="2778364"/>
    <lineage>
        <taxon>Bacteria</taxon>
        <taxon>Bacillati</taxon>
        <taxon>Chloroflexota</taxon>
        <taxon>Ktedonobacteria</taxon>
        <taxon>Ktedonobacterales</taxon>
        <taxon>Ktedonobacteraceae</taxon>
        <taxon>Ktedonospora</taxon>
    </lineage>
</organism>
<feature type="coiled-coil region" evidence="4">
    <location>
        <begin position="889"/>
        <end position="1051"/>
    </location>
</feature>
<evidence type="ECO:0000313" key="7">
    <source>
        <dbReference type="EMBL" id="GHO44250.1"/>
    </source>
</evidence>
<keyword evidence="5" id="KW-0812">Transmembrane</keyword>
<comment type="subunit">
    <text evidence="2">Heterodimer of SbcC and SbcD.</text>
</comment>
<evidence type="ECO:0000259" key="6">
    <source>
        <dbReference type="Pfam" id="PF02463"/>
    </source>
</evidence>
<dbReference type="Proteomes" id="UP000612362">
    <property type="component" value="Unassembled WGS sequence"/>
</dbReference>
<reference evidence="7" key="1">
    <citation type="submission" date="2020-10" db="EMBL/GenBank/DDBJ databases">
        <title>Taxonomic study of unclassified bacteria belonging to the class Ktedonobacteria.</title>
        <authorList>
            <person name="Yabe S."/>
            <person name="Wang C.M."/>
            <person name="Zheng Y."/>
            <person name="Sakai Y."/>
            <person name="Cavaletti L."/>
            <person name="Monciardini P."/>
            <person name="Donadio S."/>
        </authorList>
    </citation>
    <scope>NUCLEOTIDE SEQUENCE</scope>
    <source>
        <strain evidence="7">SOSP1-1</strain>
    </source>
</reference>
<dbReference type="EMBL" id="BNJF01000001">
    <property type="protein sequence ID" value="GHO44250.1"/>
    <property type="molecule type" value="Genomic_DNA"/>
</dbReference>
<protein>
    <recommendedName>
        <fullName evidence="3">Nuclease SbcCD subunit C</fullName>
    </recommendedName>
</protein>
<keyword evidence="5" id="KW-0472">Membrane</keyword>
<keyword evidence="5" id="KW-1133">Transmembrane helix</keyword>
<dbReference type="PANTHER" id="PTHR32114">
    <property type="entry name" value="ABC TRANSPORTER ABCH.3"/>
    <property type="match status" value="1"/>
</dbReference>
<feature type="transmembrane region" description="Helical" evidence="5">
    <location>
        <begin position="526"/>
        <end position="547"/>
    </location>
</feature>
<dbReference type="Pfam" id="PF02463">
    <property type="entry name" value="SMC_N"/>
    <property type="match status" value="1"/>
</dbReference>
<gene>
    <name evidence="7" type="ORF">KSX_24130</name>
</gene>
<dbReference type="Gene3D" id="3.40.50.300">
    <property type="entry name" value="P-loop containing nucleotide triphosphate hydrolases"/>
    <property type="match status" value="2"/>
</dbReference>
<evidence type="ECO:0000256" key="3">
    <source>
        <dbReference type="ARBA" id="ARBA00013368"/>
    </source>
</evidence>
<keyword evidence="4" id="KW-0175">Coiled coil</keyword>
<dbReference type="RefSeq" id="WP_220193659.1">
    <property type="nucleotide sequence ID" value="NZ_BNJF01000001.1"/>
</dbReference>
<accession>A0A8J3HZY8</accession>
<evidence type="ECO:0000256" key="2">
    <source>
        <dbReference type="ARBA" id="ARBA00011322"/>
    </source>
</evidence>
<evidence type="ECO:0000256" key="1">
    <source>
        <dbReference type="ARBA" id="ARBA00006930"/>
    </source>
</evidence>
<evidence type="ECO:0000313" key="8">
    <source>
        <dbReference type="Proteomes" id="UP000612362"/>
    </source>
</evidence>
<name>A0A8J3HZY8_9CHLR</name>
<keyword evidence="8" id="KW-1185">Reference proteome</keyword>
<evidence type="ECO:0000256" key="5">
    <source>
        <dbReference type="SAM" id="Phobius"/>
    </source>
</evidence>
<comment type="caution">
    <text evidence="7">The sequence shown here is derived from an EMBL/GenBank/DDBJ whole genome shotgun (WGS) entry which is preliminary data.</text>
</comment>
<feature type="coiled-coil region" evidence="4">
    <location>
        <begin position="329"/>
        <end position="470"/>
    </location>
</feature>
<dbReference type="InterPro" id="IPR003395">
    <property type="entry name" value="RecF/RecN/SMC_N"/>
</dbReference>
<feature type="transmembrane region" description="Helical" evidence="5">
    <location>
        <begin position="553"/>
        <end position="573"/>
    </location>
</feature>
<feature type="domain" description="RecF/RecN/SMC N-terminal" evidence="6">
    <location>
        <begin position="4"/>
        <end position="1226"/>
    </location>
</feature>
<proteinExistence type="inferred from homology"/>
<dbReference type="InterPro" id="IPR027417">
    <property type="entry name" value="P-loop_NTPase"/>
</dbReference>
<dbReference type="SUPFAM" id="SSF52540">
    <property type="entry name" value="P-loop containing nucleoside triphosphate hydrolases"/>
    <property type="match status" value="2"/>
</dbReference>
<dbReference type="PANTHER" id="PTHR32114:SF2">
    <property type="entry name" value="ABC TRANSPORTER ABCH.3"/>
    <property type="match status" value="1"/>
</dbReference>
<evidence type="ECO:0000256" key="4">
    <source>
        <dbReference type="SAM" id="Coils"/>
    </source>
</evidence>